<feature type="region of interest" description="Disordered" evidence="2">
    <location>
        <begin position="516"/>
        <end position="579"/>
    </location>
</feature>
<dbReference type="InterPro" id="IPR001841">
    <property type="entry name" value="Znf_RING"/>
</dbReference>
<feature type="domain" description="RING-type" evidence="4">
    <location>
        <begin position="360"/>
        <end position="403"/>
    </location>
</feature>
<feature type="transmembrane region" description="Helical" evidence="3">
    <location>
        <begin position="240"/>
        <end position="265"/>
    </location>
</feature>
<evidence type="ECO:0000256" key="3">
    <source>
        <dbReference type="SAM" id="Phobius"/>
    </source>
</evidence>
<organism evidence="5 6">
    <name type="scientific">Paraconiothyrium brasiliense</name>
    <dbReference type="NCBI Taxonomy" id="300254"/>
    <lineage>
        <taxon>Eukaryota</taxon>
        <taxon>Fungi</taxon>
        <taxon>Dikarya</taxon>
        <taxon>Ascomycota</taxon>
        <taxon>Pezizomycotina</taxon>
        <taxon>Dothideomycetes</taxon>
        <taxon>Pleosporomycetidae</taxon>
        <taxon>Pleosporales</taxon>
        <taxon>Massarineae</taxon>
        <taxon>Didymosphaeriaceae</taxon>
        <taxon>Paraconiothyrium</taxon>
    </lineage>
</organism>
<proteinExistence type="predicted"/>
<dbReference type="InterPro" id="IPR051826">
    <property type="entry name" value="E3_ubiquitin-ligase_domain"/>
</dbReference>
<dbReference type="CDD" id="cd16454">
    <property type="entry name" value="RING-H2_PA-TM-RING"/>
    <property type="match status" value="1"/>
</dbReference>
<dbReference type="Pfam" id="PF13639">
    <property type="entry name" value="zf-RING_2"/>
    <property type="match status" value="1"/>
</dbReference>
<keyword evidence="1" id="KW-0479">Metal-binding</keyword>
<keyword evidence="3" id="KW-0472">Membrane</keyword>
<name>A0ABR3S851_9PLEO</name>
<evidence type="ECO:0000313" key="5">
    <source>
        <dbReference type="EMBL" id="KAL1612864.1"/>
    </source>
</evidence>
<dbReference type="PROSITE" id="PS50089">
    <property type="entry name" value="ZF_RING_2"/>
    <property type="match status" value="1"/>
</dbReference>
<accession>A0ABR3S851</accession>
<gene>
    <name evidence="5" type="ORF">SLS60_001094</name>
</gene>
<dbReference type="PANTHER" id="PTHR22765:SF416">
    <property type="entry name" value="E3 UBIQUITIN-PROTEIN LIGASE GODZILLA"/>
    <property type="match status" value="1"/>
</dbReference>
<evidence type="ECO:0000259" key="4">
    <source>
        <dbReference type="PROSITE" id="PS50089"/>
    </source>
</evidence>
<evidence type="ECO:0000256" key="2">
    <source>
        <dbReference type="SAM" id="MobiDB-lite"/>
    </source>
</evidence>
<evidence type="ECO:0000256" key="1">
    <source>
        <dbReference type="PROSITE-ProRule" id="PRU00175"/>
    </source>
</evidence>
<dbReference type="EMBL" id="JAKJXO020000001">
    <property type="protein sequence ID" value="KAL1612864.1"/>
    <property type="molecule type" value="Genomic_DNA"/>
</dbReference>
<dbReference type="PANTHER" id="PTHR22765">
    <property type="entry name" value="RING FINGER AND PROTEASE ASSOCIATED DOMAIN-CONTAINING"/>
    <property type="match status" value="1"/>
</dbReference>
<dbReference type="Proteomes" id="UP001521785">
    <property type="component" value="Unassembled WGS sequence"/>
</dbReference>
<dbReference type="SUPFAM" id="SSF57850">
    <property type="entry name" value="RING/U-box"/>
    <property type="match status" value="1"/>
</dbReference>
<protein>
    <recommendedName>
        <fullName evidence="4">RING-type domain-containing protein</fullName>
    </recommendedName>
</protein>
<comment type="caution">
    <text evidence="5">The sequence shown here is derived from an EMBL/GenBank/DDBJ whole genome shotgun (WGS) entry which is preliminary data.</text>
</comment>
<keyword evidence="1" id="KW-0863">Zinc-finger</keyword>
<dbReference type="Gene3D" id="3.30.40.10">
    <property type="entry name" value="Zinc/RING finger domain, C3HC4 (zinc finger)"/>
    <property type="match status" value="1"/>
</dbReference>
<keyword evidence="3" id="KW-1133">Transmembrane helix</keyword>
<sequence>MSAESINIITIDFPDPDRSETIDDHFDPLPVRSSEKLLHLVSDHELSTRQLQSNESFYFPVPNIQTLSSKGVERGDDPYGLLYIPALQTDECRDSEKQYVPQNATRLANLPLNAGYALIAVAPWFSSTCMKEYFATARNEPVKAFIVYQPDPNSTAVPPETNDQSWALNDGGSWQYNNQFPTYAIPGASGYLIAGKMSDYSGNMSTVPYGDSLKLEFDESDYVRLWAKVTADSGTQLPSLWVFLVIVLGLLILIIGATSLCMHVVQRRRRNALRRRVINGEVDLEALGVKRLTVPADYLTKLPVFAYLGEPERGEKSMAQPSTTADADTTLNGVPLSRRLSAPEAPSTTHASAVFSQPTCPICLDDFEPNESQVRELPCRHIFHVDCIDPFLLNNSSLCPICKQSVLPPGYCPPKITNIMVRRERVISRRRAQNGRGQTHSPGNIVARLPEAYDSLRARIGGTSGGRRIFSAPTRTQSRPFDIEMTSGAGAPPVPAVQPATTATVLPEIVAAPEPTRQNTAEECPPEAPPAHPQQGRDWARQRALALLGDRHTPHDPEEEEQNRSRWRRGLHKIFPGFR</sequence>
<keyword evidence="3" id="KW-0812">Transmembrane</keyword>
<keyword evidence="1" id="KW-0862">Zinc</keyword>
<reference evidence="5 6" key="1">
    <citation type="submission" date="2024-02" db="EMBL/GenBank/DDBJ databases">
        <title>De novo assembly and annotation of 12 fungi associated with fruit tree decline syndrome in Ontario, Canada.</title>
        <authorList>
            <person name="Sulman M."/>
            <person name="Ellouze W."/>
            <person name="Ilyukhin E."/>
        </authorList>
    </citation>
    <scope>NUCLEOTIDE SEQUENCE [LARGE SCALE GENOMIC DNA]</scope>
    <source>
        <strain evidence="5 6">M42-189</strain>
    </source>
</reference>
<dbReference type="InterPro" id="IPR013083">
    <property type="entry name" value="Znf_RING/FYVE/PHD"/>
</dbReference>
<dbReference type="SMART" id="SM00184">
    <property type="entry name" value="RING"/>
    <property type="match status" value="1"/>
</dbReference>
<keyword evidence="6" id="KW-1185">Reference proteome</keyword>
<evidence type="ECO:0000313" key="6">
    <source>
        <dbReference type="Proteomes" id="UP001521785"/>
    </source>
</evidence>